<evidence type="ECO:0000313" key="2">
    <source>
        <dbReference type="Proteomes" id="UP000257109"/>
    </source>
</evidence>
<keyword evidence="2" id="KW-1185">Reference proteome</keyword>
<feature type="non-terminal residue" evidence="1">
    <location>
        <position position="1"/>
    </location>
</feature>
<dbReference type="AlphaFoldDB" id="A0A371IE30"/>
<name>A0A371IE30_MUCPR</name>
<sequence length="114" mass="13110">MSGKSKKKKKEENRKESLLVGPKEVRRVLLAKREPLFAFPTSMLLNASLSLNYLPTSMQDFLEEYQDIFLKDVPHGLLPLKDLTLEVTLPNRTAYRTKPKEAKVIKKIGKLIEK</sequence>
<accession>A0A371IE30</accession>
<organism evidence="1 2">
    <name type="scientific">Mucuna pruriens</name>
    <name type="common">Velvet bean</name>
    <name type="synonym">Dolichos pruriens</name>
    <dbReference type="NCBI Taxonomy" id="157652"/>
    <lineage>
        <taxon>Eukaryota</taxon>
        <taxon>Viridiplantae</taxon>
        <taxon>Streptophyta</taxon>
        <taxon>Embryophyta</taxon>
        <taxon>Tracheophyta</taxon>
        <taxon>Spermatophyta</taxon>
        <taxon>Magnoliopsida</taxon>
        <taxon>eudicotyledons</taxon>
        <taxon>Gunneridae</taxon>
        <taxon>Pentapetalae</taxon>
        <taxon>rosids</taxon>
        <taxon>fabids</taxon>
        <taxon>Fabales</taxon>
        <taxon>Fabaceae</taxon>
        <taxon>Papilionoideae</taxon>
        <taxon>50 kb inversion clade</taxon>
        <taxon>NPAAA clade</taxon>
        <taxon>indigoferoid/millettioid clade</taxon>
        <taxon>Phaseoleae</taxon>
        <taxon>Mucuna</taxon>
    </lineage>
</organism>
<evidence type="ECO:0000313" key="1">
    <source>
        <dbReference type="EMBL" id="RDY13235.1"/>
    </source>
</evidence>
<protein>
    <submittedName>
        <fullName evidence="1">Uncharacterized protein</fullName>
    </submittedName>
</protein>
<comment type="caution">
    <text evidence="1">The sequence shown here is derived from an EMBL/GenBank/DDBJ whole genome shotgun (WGS) entry which is preliminary data.</text>
</comment>
<gene>
    <name evidence="1" type="ORF">CR513_01878</name>
</gene>
<proteinExistence type="predicted"/>
<reference evidence="1" key="1">
    <citation type="submission" date="2018-05" db="EMBL/GenBank/DDBJ databases">
        <title>Draft genome of Mucuna pruriens seed.</title>
        <authorList>
            <person name="Nnadi N.E."/>
            <person name="Vos R."/>
            <person name="Hasami M.H."/>
            <person name="Devisetty U.K."/>
            <person name="Aguiy J.C."/>
        </authorList>
    </citation>
    <scope>NUCLEOTIDE SEQUENCE [LARGE SCALE GENOMIC DNA]</scope>
    <source>
        <strain evidence="1">JCA_2017</strain>
    </source>
</reference>
<dbReference type="OrthoDB" id="1934635at2759"/>
<dbReference type="EMBL" id="QJKJ01000312">
    <property type="protein sequence ID" value="RDY13235.1"/>
    <property type="molecule type" value="Genomic_DNA"/>
</dbReference>
<dbReference type="Proteomes" id="UP000257109">
    <property type="component" value="Unassembled WGS sequence"/>
</dbReference>